<organism evidence="1 2">
    <name type="scientific">Weeksella virosa (strain ATCC 43766 / DSM 16922 / JCM 21250 / CCUG 30538 / CDC 9751 / IAM 14551 / NBRC 16016 / NCTC 11634 / CL345/78)</name>
    <dbReference type="NCBI Taxonomy" id="865938"/>
    <lineage>
        <taxon>Bacteria</taxon>
        <taxon>Pseudomonadati</taxon>
        <taxon>Bacteroidota</taxon>
        <taxon>Flavobacteriia</taxon>
        <taxon>Flavobacteriales</taxon>
        <taxon>Weeksellaceae</taxon>
        <taxon>Weeksella</taxon>
    </lineage>
</organism>
<dbReference type="Proteomes" id="UP000008641">
    <property type="component" value="Chromosome"/>
</dbReference>
<dbReference type="STRING" id="865938.Weevi_0536"/>
<dbReference type="InterPro" id="IPR024185">
    <property type="entry name" value="FTHF_cligase-like_sf"/>
</dbReference>
<dbReference type="RefSeq" id="WP_013597647.1">
    <property type="nucleotide sequence ID" value="NC_015144.1"/>
</dbReference>
<protein>
    <recommendedName>
        <fullName evidence="3">LUD domain-containing protein</fullName>
    </recommendedName>
</protein>
<evidence type="ECO:0008006" key="3">
    <source>
        <dbReference type="Google" id="ProtNLM"/>
    </source>
</evidence>
<evidence type="ECO:0000313" key="1">
    <source>
        <dbReference type="EMBL" id="ADX67255.1"/>
    </source>
</evidence>
<dbReference type="AlphaFoldDB" id="F0NZC6"/>
<reference evidence="1 2" key="1">
    <citation type="journal article" date="2011" name="Stand. Genomic Sci.">
        <title>Complete genome sequence of Weeksella virosa type strain (9751).</title>
        <authorList>
            <person name="Lang E."/>
            <person name="Teshima H."/>
            <person name="Lucas S."/>
            <person name="Lapidus A."/>
            <person name="Hammon N."/>
            <person name="Deshpande S."/>
            <person name="Nolan M."/>
            <person name="Cheng J.F."/>
            <person name="Pitluck S."/>
            <person name="Liolios K."/>
            <person name="Pagani I."/>
            <person name="Mikhailova N."/>
            <person name="Ivanova N."/>
            <person name="Mavromatis K."/>
            <person name="Pati A."/>
            <person name="Tapia R."/>
            <person name="Han C."/>
            <person name="Goodwin L."/>
            <person name="Chen A."/>
            <person name="Palaniappan K."/>
            <person name="Land M."/>
            <person name="Hauser L."/>
            <person name="Chang Y.J."/>
            <person name="Jeffries C.D."/>
            <person name="Brambilla E.M."/>
            <person name="Kopitz M."/>
            <person name="Rohde M."/>
            <person name="Goker M."/>
            <person name="Tindall B.J."/>
            <person name="Detter J.C."/>
            <person name="Woyke T."/>
            <person name="Bristow J."/>
            <person name="Eisen J.A."/>
            <person name="Markowitz V."/>
            <person name="Hugenholtz P."/>
            <person name="Klenk H.P."/>
            <person name="Kyrpides N.C."/>
        </authorList>
    </citation>
    <scope>NUCLEOTIDE SEQUENCE [LARGE SCALE GENOMIC DNA]</scope>
    <source>
        <strain evidence="2">ATCC 43766 / DSM 16922 / JCM 21250 / NBRC 16016 / NCTC 11634 / CL345/78</strain>
    </source>
</reference>
<keyword evidence="2" id="KW-1185">Reference proteome</keyword>
<sequence>MWKAIKKFIQKLNQTPVNEEENEPVELVFKKEISVDELFATNFNAGGGHFLYCSNPTETIENLKQIIQYERIRHFVCIDESLQNMLDQLQISYQIHPTENSRFNFLKCEYLIGYDGSIMLSSDQTAGRKIEDFPDNFIIYATPDQLVHNISEALHRIRSNKSDRLPNNITCIRGENMHNFDSIPNAKNIYLLLVEE</sequence>
<dbReference type="eggNOG" id="COG1556">
    <property type="taxonomic scope" value="Bacteria"/>
</dbReference>
<dbReference type="HOGENOM" id="CLU_1347319_0_0_10"/>
<dbReference type="OrthoDB" id="1425114at2"/>
<dbReference type="SUPFAM" id="SSF100950">
    <property type="entry name" value="NagB/RpiA/CoA transferase-like"/>
    <property type="match status" value="1"/>
</dbReference>
<evidence type="ECO:0000313" key="2">
    <source>
        <dbReference type="Proteomes" id="UP000008641"/>
    </source>
</evidence>
<dbReference type="KEGG" id="wvi:Weevi_0536"/>
<accession>F0NZC6</accession>
<dbReference type="InterPro" id="IPR037171">
    <property type="entry name" value="NagB/RpiA_transferase-like"/>
</dbReference>
<proteinExistence type="predicted"/>
<name>F0NZC6_WEEVC</name>
<dbReference type="EMBL" id="CP002455">
    <property type="protein sequence ID" value="ADX67255.1"/>
    <property type="molecule type" value="Genomic_DNA"/>
</dbReference>
<reference evidence="2" key="2">
    <citation type="journal article" date="2011" name="Stand. Genomic Sci.">
        <title>Complete genome sequence of Weeksella virosa type strain (9751T).</title>
        <authorList>
            <person name="Lang E."/>
            <person name="Teshima H."/>
            <person name="Lucas S."/>
            <person name="Lapidus A."/>
            <person name="Hammon N."/>
            <person name="Deshpande S."/>
            <person name="Nolan M."/>
            <person name="Cheng J."/>
            <person name="Pitluck S."/>
            <person name="Liolios K."/>
            <person name="Pagani I."/>
            <person name="Mikhailova N."/>
            <person name="Ivanova N."/>
            <person name="Mavromatis K."/>
            <person name="Pati A."/>
            <person name="Tapia R."/>
            <person name="Han C."/>
            <person name="Goodwin L."/>
            <person name="Chen A."/>
            <person name="Palaniappan K."/>
            <person name="Land M."/>
            <person name="Hauser L."/>
            <person name="Chang Y."/>
            <person name="Jeffries C."/>
            <person name="Brambilla E."/>
            <person name="Kopitz M."/>
            <person name="Rohde M."/>
            <person name="Goker M."/>
            <person name="Tindall B."/>
            <person name="Detter J."/>
            <person name="Woyke T."/>
            <person name="Bristow J."/>
            <person name="Eisen J."/>
            <person name="Markowitz V."/>
            <person name="Hugenholtz P."/>
            <person name="Klenk H."/>
            <person name="Kyrpides N."/>
        </authorList>
    </citation>
    <scope>NUCLEOTIDE SEQUENCE [LARGE SCALE GENOMIC DNA]</scope>
    <source>
        <strain evidence="2">ATCC 43766 / DSM 16922 / JCM 21250 / NBRC 16016 / NCTC 11634 / CL345/78</strain>
    </source>
</reference>
<dbReference type="Gene3D" id="3.40.50.10420">
    <property type="entry name" value="NagB/RpiA/CoA transferase-like"/>
    <property type="match status" value="1"/>
</dbReference>
<gene>
    <name evidence="1" type="ordered locus">Weevi_0536</name>
</gene>